<dbReference type="InterPro" id="IPR038109">
    <property type="entry name" value="DNA_bind_recomb_sf"/>
</dbReference>
<evidence type="ECO:0000259" key="1">
    <source>
        <dbReference type="PROSITE" id="PS51736"/>
    </source>
</evidence>
<dbReference type="InterPro" id="IPR050639">
    <property type="entry name" value="SSR_resolvase"/>
</dbReference>
<gene>
    <name evidence="3" type="ORF">ACFOYW_16105</name>
</gene>
<dbReference type="Gene3D" id="3.90.1750.20">
    <property type="entry name" value="Putative Large Serine Recombinase, Chain B, Domain 2"/>
    <property type="match status" value="1"/>
</dbReference>
<dbReference type="SUPFAM" id="SSF53041">
    <property type="entry name" value="Resolvase-like"/>
    <property type="match status" value="1"/>
</dbReference>
<dbReference type="RefSeq" id="WP_390231196.1">
    <property type="nucleotide sequence ID" value="NZ_JBHSCN010000006.1"/>
</dbReference>
<dbReference type="PANTHER" id="PTHR30461">
    <property type="entry name" value="DNA-INVERTASE FROM LAMBDOID PROPHAGE"/>
    <property type="match status" value="1"/>
</dbReference>
<dbReference type="Proteomes" id="UP001595900">
    <property type="component" value="Unassembled WGS sequence"/>
</dbReference>
<dbReference type="InterPro" id="IPR036162">
    <property type="entry name" value="Resolvase-like_N_sf"/>
</dbReference>
<proteinExistence type="predicted"/>
<dbReference type="Pfam" id="PF07508">
    <property type="entry name" value="Recombinase"/>
    <property type="match status" value="1"/>
</dbReference>
<dbReference type="SMART" id="SM00857">
    <property type="entry name" value="Resolvase"/>
    <property type="match status" value="1"/>
</dbReference>
<protein>
    <submittedName>
        <fullName evidence="3">Recombinase family protein</fullName>
    </submittedName>
</protein>
<dbReference type="Gene3D" id="3.40.50.1390">
    <property type="entry name" value="Resolvase, N-terminal catalytic domain"/>
    <property type="match status" value="1"/>
</dbReference>
<dbReference type="EMBL" id="JBHSCN010000006">
    <property type="protein sequence ID" value="MFC4244898.1"/>
    <property type="molecule type" value="Genomic_DNA"/>
</dbReference>
<evidence type="ECO:0000313" key="3">
    <source>
        <dbReference type="EMBL" id="MFC4244898.1"/>
    </source>
</evidence>
<name>A0ABV8QC25_9MICO</name>
<reference evidence="4" key="1">
    <citation type="journal article" date="2019" name="Int. J. Syst. Evol. Microbiol.">
        <title>The Global Catalogue of Microorganisms (GCM) 10K type strain sequencing project: providing services to taxonomists for standard genome sequencing and annotation.</title>
        <authorList>
            <consortium name="The Broad Institute Genomics Platform"/>
            <consortium name="The Broad Institute Genome Sequencing Center for Infectious Disease"/>
            <person name="Wu L."/>
            <person name="Ma J."/>
        </authorList>
    </citation>
    <scope>NUCLEOTIDE SEQUENCE [LARGE SCALE GENOMIC DNA]</scope>
    <source>
        <strain evidence="4">CGMCC 1.10363</strain>
    </source>
</reference>
<dbReference type="CDD" id="cd00338">
    <property type="entry name" value="Ser_Recombinase"/>
    <property type="match status" value="1"/>
</dbReference>
<dbReference type="PANTHER" id="PTHR30461:SF23">
    <property type="entry name" value="DNA RECOMBINASE-RELATED"/>
    <property type="match status" value="1"/>
</dbReference>
<accession>A0ABV8QC25</accession>
<evidence type="ECO:0000259" key="2">
    <source>
        <dbReference type="PROSITE" id="PS51737"/>
    </source>
</evidence>
<feature type="domain" description="Resolvase/invertase-type recombinase catalytic" evidence="1">
    <location>
        <begin position="10"/>
        <end position="158"/>
    </location>
</feature>
<sequence>MRKTVAISRPVALYARISSDQTGEGLGVARQLEDCRRLAAERGWVVFDEYVDNDISAFKDKPRPGFERMLRDIEEGRIGAVVAYHQDRLTRRPIEFEQFAEVCQQHGVDQLVTVTSDIGFGNDNGMLIARLTAAVAANESARKSARIRRKVQQNVQLGLPNGGSNRPFGYEMDRMTVRESEAEIIRTVASRFIQGESLRALALWLNEQQVPTSGKAASWHSAALRQILTSGRIAGLREHHGEIAGKAAWEAIITVEQREQILHVAASRKRSGRRAPRRYLLSGMLRCGRCQHVLYSAARKTRNGGEERRYVCVSGPDHGGCGRITVAARPVEEWLTEAALYRLNTPQAEAVLTGQNQVASVRSELTAQLDRAQTRLAELAEMFGSEEITRAEYLAARPVAEKRAQEATRRLNDLAGQDTLEALIGQGAVLASHWETLTLDRQHAIIRAVLTAASIGPGLPGRNGFTPERIVPDWAF</sequence>
<dbReference type="Pfam" id="PF00239">
    <property type="entry name" value="Resolvase"/>
    <property type="match status" value="1"/>
</dbReference>
<dbReference type="PROSITE" id="PS51737">
    <property type="entry name" value="RECOMBINASE_DNA_BIND"/>
    <property type="match status" value="1"/>
</dbReference>
<evidence type="ECO:0000313" key="4">
    <source>
        <dbReference type="Proteomes" id="UP001595900"/>
    </source>
</evidence>
<keyword evidence="4" id="KW-1185">Reference proteome</keyword>
<feature type="domain" description="Recombinase" evidence="2">
    <location>
        <begin position="167"/>
        <end position="271"/>
    </location>
</feature>
<dbReference type="InterPro" id="IPR025827">
    <property type="entry name" value="Zn_ribbon_recom_dom"/>
</dbReference>
<dbReference type="InterPro" id="IPR006119">
    <property type="entry name" value="Resolv_N"/>
</dbReference>
<dbReference type="PROSITE" id="PS51736">
    <property type="entry name" value="RECOMBINASES_3"/>
    <property type="match status" value="1"/>
</dbReference>
<dbReference type="Pfam" id="PF13408">
    <property type="entry name" value="Zn_ribbon_recom"/>
    <property type="match status" value="1"/>
</dbReference>
<comment type="caution">
    <text evidence="3">The sequence shown here is derived from an EMBL/GenBank/DDBJ whole genome shotgun (WGS) entry which is preliminary data.</text>
</comment>
<dbReference type="InterPro" id="IPR011109">
    <property type="entry name" value="DNA_bind_recombinase_dom"/>
</dbReference>
<organism evidence="3 4">
    <name type="scientific">Gryllotalpicola reticulitermitis</name>
    <dbReference type="NCBI Taxonomy" id="1184153"/>
    <lineage>
        <taxon>Bacteria</taxon>
        <taxon>Bacillati</taxon>
        <taxon>Actinomycetota</taxon>
        <taxon>Actinomycetes</taxon>
        <taxon>Micrococcales</taxon>
        <taxon>Microbacteriaceae</taxon>
        <taxon>Gryllotalpicola</taxon>
    </lineage>
</organism>